<keyword evidence="10" id="KW-1185">Reference proteome</keyword>
<feature type="repeat" description="Solcar" evidence="6">
    <location>
        <begin position="124"/>
        <end position="210"/>
    </location>
</feature>
<protein>
    <submittedName>
        <fullName evidence="9">Uncharacterized protein</fullName>
    </submittedName>
</protein>
<feature type="region of interest" description="Disordered" evidence="8">
    <location>
        <begin position="230"/>
        <end position="283"/>
    </location>
</feature>
<feature type="repeat" description="Solcar" evidence="6">
    <location>
        <begin position="15"/>
        <end position="112"/>
    </location>
</feature>
<dbReference type="Pfam" id="PF00153">
    <property type="entry name" value="Mito_carr"/>
    <property type="match status" value="3"/>
</dbReference>
<comment type="similarity">
    <text evidence="7">Belongs to the mitochondrial carrier (TC 2.A.29) family.</text>
</comment>
<evidence type="ECO:0000256" key="2">
    <source>
        <dbReference type="ARBA" id="ARBA00022448"/>
    </source>
</evidence>
<feature type="repeat" description="Solcar" evidence="6">
    <location>
        <begin position="325"/>
        <end position="423"/>
    </location>
</feature>
<evidence type="ECO:0000256" key="4">
    <source>
        <dbReference type="ARBA" id="ARBA00022737"/>
    </source>
</evidence>
<name>A0AAD3DI87_9CHLO</name>
<evidence type="ECO:0000256" key="5">
    <source>
        <dbReference type="ARBA" id="ARBA00023136"/>
    </source>
</evidence>
<dbReference type="GO" id="GO:0055085">
    <property type="term" value="P:transmembrane transport"/>
    <property type="evidence" value="ECO:0007669"/>
    <property type="project" value="InterPro"/>
</dbReference>
<gene>
    <name evidence="9" type="ORF">Agub_g1014</name>
</gene>
<sequence length="456" mass="48377">MVQVSSSHGKEKDKGRMVIDATAGAIAGCIARVITGPLDVIKIRFQVQLEPIVGLSESASLHSKYTGFQQALTTIMREEGLPGLWRGTVPGLLLTVPYTAVQFVALQQVRQAATTYGLTANPGALPLISLASGALAGAAATVASYPFDLLRTTLAAQGEPKVYGNMWDAARGIVSQRGAAGLYCGLGVTLLEIMPYAALQFGLYDALNALVDVGRVRLQREAALREAAAAAAVSRSSGSPADEEALEGEDEETGNKQQQRRRRGGSSKAPRTPRQQPHPHHHHIPVEVGADEEMDAVAAAAANLSSEESEEAAGVSNGKGLGVQHSRLQAFTCGLLAGLLAKLATHPLDVAKKRYQVAGLQRSLRYGARVDARFAMRSLGQSLAHIYRTEGVMGLWKGSVPSIIKAAPSAAITFAAYDAVLAWLLVVSGEQQQAAQQAALQAQRQQEQQQQQEKRP</sequence>
<dbReference type="PANTHER" id="PTHR24089">
    <property type="entry name" value="SOLUTE CARRIER FAMILY 25"/>
    <property type="match status" value="1"/>
</dbReference>
<dbReference type="EMBL" id="BMAR01000001">
    <property type="protein sequence ID" value="GFR40456.1"/>
    <property type="molecule type" value="Genomic_DNA"/>
</dbReference>
<evidence type="ECO:0000256" key="7">
    <source>
        <dbReference type="RuleBase" id="RU000488"/>
    </source>
</evidence>
<keyword evidence="5 6" id="KW-0472">Membrane</keyword>
<keyword evidence="2 7" id="KW-0813">Transport</keyword>
<dbReference type="Proteomes" id="UP001054857">
    <property type="component" value="Unassembled WGS sequence"/>
</dbReference>
<accession>A0AAD3DI87</accession>
<dbReference type="PROSITE" id="PS50920">
    <property type="entry name" value="SOLCAR"/>
    <property type="match status" value="3"/>
</dbReference>
<dbReference type="SUPFAM" id="SSF103506">
    <property type="entry name" value="Mitochondrial carrier"/>
    <property type="match status" value="1"/>
</dbReference>
<comment type="caution">
    <text evidence="9">The sequence shown here is derived from an EMBL/GenBank/DDBJ whole genome shotgun (WGS) entry which is preliminary data.</text>
</comment>
<evidence type="ECO:0000313" key="9">
    <source>
        <dbReference type="EMBL" id="GFR40456.1"/>
    </source>
</evidence>
<dbReference type="Gene3D" id="1.50.40.10">
    <property type="entry name" value="Mitochondrial carrier domain"/>
    <property type="match status" value="2"/>
</dbReference>
<reference evidence="9 10" key="1">
    <citation type="journal article" date="2021" name="Sci. Rep.">
        <title>Genome sequencing of the multicellular alga Astrephomene provides insights into convergent evolution of germ-soma differentiation.</title>
        <authorList>
            <person name="Yamashita S."/>
            <person name="Yamamoto K."/>
            <person name="Matsuzaki R."/>
            <person name="Suzuki S."/>
            <person name="Yamaguchi H."/>
            <person name="Hirooka S."/>
            <person name="Minakuchi Y."/>
            <person name="Miyagishima S."/>
            <person name="Kawachi M."/>
            <person name="Toyoda A."/>
            <person name="Nozaki H."/>
        </authorList>
    </citation>
    <scope>NUCLEOTIDE SEQUENCE [LARGE SCALE GENOMIC DNA]</scope>
    <source>
        <strain evidence="9 10">NIES-4017</strain>
    </source>
</reference>
<organism evidence="9 10">
    <name type="scientific">Astrephomene gubernaculifera</name>
    <dbReference type="NCBI Taxonomy" id="47775"/>
    <lineage>
        <taxon>Eukaryota</taxon>
        <taxon>Viridiplantae</taxon>
        <taxon>Chlorophyta</taxon>
        <taxon>core chlorophytes</taxon>
        <taxon>Chlorophyceae</taxon>
        <taxon>CS clade</taxon>
        <taxon>Chlamydomonadales</taxon>
        <taxon>Astrephomenaceae</taxon>
        <taxon>Astrephomene</taxon>
    </lineage>
</organism>
<proteinExistence type="inferred from homology"/>
<feature type="compositionally biased region" description="Acidic residues" evidence="8">
    <location>
        <begin position="241"/>
        <end position="252"/>
    </location>
</feature>
<dbReference type="AlphaFoldDB" id="A0AAD3DI87"/>
<keyword evidence="3 6" id="KW-0812">Transmembrane</keyword>
<keyword evidence="4" id="KW-0677">Repeat</keyword>
<evidence type="ECO:0000256" key="8">
    <source>
        <dbReference type="SAM" id="MobiDB-lite"/>
    </source>
</evidence>
<feature type="region of interest" description="Disordered" evidence="8">
    <location>
        <begin position="437"/>
        <end position="456"/>
    </location>
</feature>
<dbReference type="GO" id="GO:0016020">
    <property type="term" value="C:membrane"/>
    <property type="evidence" value="ECO:0007669"/>
    <property type="project" value="UniProtKB-SubCell"/>
</dbReference>
<dbReference type="InterPro" id="IPR018108">
    <property type="entry name" value="MCP_transmembrane"/>
</dbReference>
<evidence type="ECO:0000256" key="6">
    <source>
        <dbReference type="PROSITE-ProRule" id="PRU00282"/>
    </source>
</evidence>
<dbReference type="PRINTS" id="PR00926">
    <property type="entry name" value="MITOCARRIER"/>
</dbReference>
<dbReference type="InterPro" id="IPR023395">
    <property type="entry name" value="MCP_dom_sf"/>
</dbReference>
<dbReference type="InterPro" id="IPR002067">
    <property type="entry name" value="MCP"/>
</dbReference>
<evidence type="ECO:0000313" key="10">
    <source>
        <dbReference type="Proteomes" id="UP001054857"/>
    </source>
</evidence>
<comment type="subcellular location">
    <subcellularLocation>
        <location evidence="1">Membrane</location>
        <topology evidence="1">Multi-pass membrane protein</topology>
    </subcellularLocation>
</comment>
<evidence type="ECO:0000256" key="3">
    <source>
        <dbReference type="ARBA" id="ARBA00022692"/>
    </source>
</evidence>
<evidence type="ECO:0000256" key="1">
    <source>
        <dbReference type="ARBA" id="ARBA00004141"/>
    </source>
</evidence>